<comment type="caution">
    <text evidence="1">The sequence shown here is derived from an EMBL/GenBank/DDBJ whole genome shotgun (WGS) entry which is preliminary data.</text>
</comment>
<protein>
    <recommendedName>
        <fullName evidence="3">C-type lectin domain-containing protein</fullName>
    </recommendedName>
</protein>
<dbReference type="OrthoDB" id="7715894at2759"/>
<name>A0A9J6BCG3_POLVA</name>
<evidence type="ECO:0008006" key="3">
    <source>
        <dbReference type="Google" id="ProtNLM"/>
    </source>
</evidence>
<evidence type="ECO:0000313" key="2">
    <source>
        <dbReference type="Proteomes" id="UP001107558"/>
    </source>
</evidence>
<dbReference type="Gene3D" id="3.10.100.10">
    <property type="entry name" value="Mannose-Binding Protein A, subunit A"/>
    <property type="match status" value="1"/>
</dbReference>
<dbReference type="SUPFAM" id="SSF56436">
    <property type="entry name" value="C-type lectin-like"/>
    <property type="match status" value="1"/>
</dbReference>
<evidence type="ECO:0000313" key="1">
    <source>
        <dbReference type="EMBL" id="KAG5667405.1"/>
    </source>
</evidence>
<sequence>MELALTKTLDEASEVNQMFWSYQALFSTWIVIDGATKTLRSKNDWFYTLIDEKISFKIPWLSRQPDENDGKEFCLTFWMNGEKAQFYDVRCYEDVKRSFLCQKIDSFVDKNCEFF</sequence>
<dbReference type="EMBL" id="JADBJN010000004">
    <property type="protein sequence ID" value="KAG5667405.1"/>
    <property type="molecule type" value="Genomic_DNA"/>
</dbReference>
<keyword evidence="2" id="KW-1185">Reference proteome</keyword>
<gene>
    <name evidence="1" type="ORF">PVAND_015386</name>
</gene>
<organism evidence="1 2">
    <name type="scientific">Polypedilum vanderplanki</name>
    <name type="common">Sleeping chironomid midge</name>
    <dbReference type="NCBI Taxonomy" id="319348"/>
    <lineage>
        <taxon>Eukaryota</taxon>
        <taxon>Metazoa</taxon>
        <taxon>Ecdysozoa</taxon>
        <taxon>Arthropoda</taxon>
        <taxon>Hexapoda</taxon>
        <taxon>Insecta</taxon>
        <taxon>Pterygota</taxon>
        <taxon>Neoptera</taxon>
        <taxon>Endopterygota</taxon>
        <taxon>Diptera</taxon>
        <taxon>Nematocera</taxon>
        <taxon>Chironomoidea</taxon>
        <taxon>Chironomidae</taxon>
        <taxon>Chironominae</taxon>
        <taxon>Polypedilum</taxon>
        <taxon>Polypedilum</taxon>
    </lineage>
</organism>
<accession>A0A9J6BCG3</accession>
<dbReference type="Proteomes" id="UP001107558">
    <property type="component" value="Chromosome 4"/>
</dbReference>
<dbReference type="InterPro" id="IPR016186">
    <property type="entry name" value="C-type_lectin-like/link_sf"/>
</dbReference>
<dbReference type="InterPro" id="IPR016187">
    <property type="entry name" value="CTDL_fold"/>
</dbReference>
<reference evidence="1" key="1">
    <citation type="submission" date="2021-03" db="EMBL/GenBank/DDBJ databases">
        <title>Chromosome level genome of the anhydrobiotic midge Polypedilum vanderplanki.</title>
        <authorList>
            <person name="Yoshida Y."/>
            <person name="Kikawada T."/>
            <person name="Gusev O."/>
        </authorList>
    </citation>
    <scope>NUCLEOTIDE SEQUENCE</scope>
    <source>
        <strain evidence="1">NIAS01</strain>
        <tissue evidence="1">Whole body or cell culture</tissue>
    </source>
</reference>
<proteinExistence type="predicted"/>
<dbReference type="AlphaFoldDB" id="A0A9J6BCG3"/>